<sequence>MRPYRQIASKSLKTRVMQKHPVLRLFLPKTVWYSEDALLQMLRMFSVVYIKPDKGGGGAGILRVEKKGERYQASYRRQTRFANEAELIPLLEQGMLPNKRYIIQQGIDVARIDGRPFDLRLLMQKPDQHWIFSGMIAKVAAKGFFVTNRCKGGKPMAVRRALEEVWGKNSPAVQRIMEDCRRISMLTAEVLEQRFPGIRELGLDVGTDRNGRLWIFEVNTAPRFMLFRSIDDPHVYRNIMRRHRSVI</sequence>
<keyword evidence="1" id="KW-0547">Nucleotide-binding</keyword>
<evidence type="ECO:0000313" key="4">
    <source>
        <dbReference type="Proteomes" id="UP000625210"/>
    </source>
</evidence>
<reference evidence="3" key="2">
    <citation type="submission" date="2020-09" db="EMBL/GenBank/DDBJ databases">
        <authorList>
            <person name="Sun Q."/>
            <person name="Zhou Y."/>
        </authorList>
    </citation>
    <scope>NUCLEOTIDE SEQUENCE</scope>
    <source>
        <strain evidence="3">CGMCC 1.15179</strain>
    </source>
</reference>
<dbReference type="AlphaFoldDB" id="A0A8J2VG35"/>
<proteinExistence type="predicted"/>
<dbReference type="Pfam" id="PF14398">
    <property type="entry name" value="ATPgrasp_YheCD"/>
    <property type="match status" value="1"/>
</dbReference>
<dbReference type="EMBL" id="BMHQ01000001">
    <property type="protein sequence ID" value="GGE05780.1"/>
    <property type="molecule type" value="Genomic_DNA"/>
</dbReference>
<protein>
    <recommendedName>
        <fullName evidence="2">ATP-grasp domain-containing protein</fullName>
    </recommendedName>
</protein>
<organism evidence="3 4">
    <name type="scientific">Marinithermofilum abyssi</name>
    <dbReference type="NCBI Taxonomy" id="1571185"/>
    <lineage>
        <taxon>Bacteria</taxon>
        <taxon>Bacillati</taxon>
        <taxon>Bacillota</taxon>
        <taxon>Bacilli</taxon>
        <taxon>Bacillales</taxon>
        <taxon>Thermoactinomycetaceae</taxon>
        <taxon>Marinithermofilum</taxon>
    </lineage>
</organism>
<dbReference type="Gene3D" id="3.30.470.20">
    <property type="entry name" value="ATP-grasp fold, B domain"/>
    <property type="match status" value="1"/>
</dbReference>
<reference evidence="3" key="1">
    <citation type="journal article" date="2014" name="Int. J. Syst. Evol. Microbiol.">
        <title>Complete genome sequence of Corynebacterium casei LMG S-19264T (=DSM 44701T), isolated from a smear-ripened cheese.</title>
        <authorList>
            <consortium name="US DOE Joint Genome Institute (JGI-PGF)"/>
            <person name="Walter F."/>
            <person name="Albersmeier A."/>
            <person name="Kalinowski J."/>
            <person name="Ruckert C."/>
        </authorList>
    </citation>
    <scope>NUCLEOTIDE SEQUENCE</scope>
    <source>
        <strain evidence="3">CGMCC 1.15179</strain>
    </source>
</reference>
<keyword evidence="1" id="KW-0067">ATP-binding</keyword>
<keyword evidence="4" id="KW-1185">Reference proteome</keyword>
<evidence type="ECO:0000259" key="2">
    <source>
        <dbReference type="PROSITE" id="PS50975"/>
    </source>
</evidence>
<accession>A0A8J2VG35</accession>
<dbReference type="PROSITE" id="PS50975">
    <property type="entry name" value="ATP_GRASP"/>
    <property type="match status" value="1"/>
</dbReference>
<dbReference type="InterPro" id="IPR026838">
    <property type="entry name" value="YheC/D"/>
</dbReference>
<evidence type="ECO:0000256" key="1">
    <source>
        <dbReference type="PROSITE-ProRule" id="PRU00409"/>
    </source>
</evidence>
<dbReference type="GO" id="GO:0005524">
    <property type="term" value="F:ATP binding"/>
    <property type="evidence" value="ECO:0007669"/>
    <property type="project" value="UniProtKB-UniRule"/>
</dbReference>
<dbReference type="Proteomes" id="UP000625210">
    <property type="component" value="Unassembled WGS sequence"/>
</dbReference>
<evidence type="ECO:0000313" key="3">
    <source>
        <dbReference type="EMBL" id="GGE05780.1"/>
    </source>
</evidence>
<comment type="caution">
    <text evidence="3">The sequence shown here is derived from an EMBL/GenBank/DDBJ whole genome shotgun (WGS) entry which is preliminary data.</text>
</comment>
<name>A0A8J2VG35_9BACL</name>
<dbReference type="InterPro" id="IPR011761">
    <property type="entry name" value="ATP-grasp"/>
</dbReference>
<gene>
    <name evidence="3" type="ORF">GCM10011571_03630</name>
</gene>
<dbReference type="RefSeq" id="WP_188646204.1">
    <property type="nucleotide sequence ID" value="NZ_BMHQ01000001.1"/>
</dbReference>
<dbReference type="GO" id="GO:0046872">
    <property type="term" value="F:metal ion binding"/>
    <property type="evidence" value="ECO:0007669"/>
    <property type="project" value="InterPro"/>
</dbReference>
<dbReference type="SUPFAM" id="SSF56059">
    <property type="entry name" value="Glutathione synthetase ATP-binding domain-like"/>
    <property type="match status" value="1"/>
</dbReference>
<feature type="domain" description="ATP-grasp" evidence="2">
    <location>
        <begin position="19"/>
        <end position="244"/>
    </location>
</feature>